<dbReference type="InterPro" id="IPR032190">
    <property type="entry name" value="NPC1_N"/>
</dbReference>
<dbReference type="PANTHER" id="PTHR45727">
    <property type="entry name" value="NPC INTRACELLULAR CHOLESTEROL TRANSPORTER 1"/>
    <property type="match status" value="1"/>
</dbReference>
<keyword evidence="1" id="KW-1133">Transmembrane helix</keyword>
<dbReference type="GO" id="GO:0015918">
    <property type="term" value="P:sterol transport"/>
    <property type="evidence" value="ECO:0007669"/>
    <property type="project" value="TreeGrafter"/>
</dbReference>
<dbReference type="PANTHER" id="PTHR45727:SF8">
    <property type="entry name" value="PATCHED FAMILY PROTEIN"/>
    <property type="match status" value="1"/>
</dbReference>
<dbReference type="Pfam" id="PF16414">
    <property type="entry name" value="NPC1_N"/>
    <property type="match status" value="1"/>
</dbReference>
<keyword evidence="4" id="KW-1185">Reference proteome</keyword>
<evidence type="ECO:0000256" key="1">
    <source>
        <dbReference type="SAM" id="Phobius"/>
    </source>
</evidence>
<dbReference type="OMA" id="ACTIRIG"/>
<feature type="transmembrane region" description="Helical" evidence="1">
    <location>
        <begin position="322"/>
        <end position="346"/>
    </location>
</feature>
<protein>
    <recommendedName>
        <fullName evidence="2">Niemann-Pick C1 N-terminal domain-containing protein</fullName>
    </recommendedName>
</protein>
<keyword evidence="1" id="KW-0812">Transmembrane</keyword>
<evidence type="ECO:0000313" key="3">
    <source>
        <dbReference type="EMBL" id="ESR35671.1"/>
    </source>
</evidence>
<organism evidence="3 4">
    <name type="scientific">Citrus clementina</name>
    <name type="common">Clementine</name>
    <name type="synonym">Citrus deliciosa x Citrus sinensis</name>
    <dbReference type="NCBI Taxonomy" id="85681"/>
    <lineage>
        <taxon>Eukaryota</taxon>
        <taxon>Viridiplantae</taxon>
        <taxon>Streptophyta</taxon>
        <taxon>Embryophyta</taxon>
        <taxon>Tracheophyta</taxon>
        <taxon>Spermatophyta</taxon>
        <taxon>Magnoliopsida</taxon>
        <taxon>eudicotyledons</taxon>
        <taxon>Gunneridae</taxon>
        <taxon>Pentapetalae</taxon>
        <taxon>rosids</taxon>
        <taxon>malvids</taxon>
        <taxon>Sapindales</taxon>
        <taxon>Rutaceae</taxon>
        <taxon>Aurantioideae</taxon>
        <taxon>Citrus</taxon>
    </lineage>
</organism>
<gene>
    <name evidence="3" type="ORF">CICLE_v100301202mg</name>
</gene>
<dbReference type="GO" id="GO:0032934">
    <property type="term" value="F:sterol binding"/>
    <property type="evidence" value="ECO:0007669"/>
    <property type="project" value="TreeGrafter"/>
</dbReference>
<feature type="non-terminal residue" evidence="3">
    <location>
        <position position="384"/>
    </location>
</feature>
<feature type="transmembrane region" description="Helical" evidence="1">
    <location>
        <begin position="259"/>
        <end position="278"/>
    </location>
</feature>
<evidence type="ECO:0000313" key="4">
    <source>
        <dbReference type="Proteomes" id="UP000030687"/>
    </source>
</evidence>
<dbReference type="EMBL" id="KI536978">
    <property type="protein sequence ID" value="ESR35671.1"/>
    <property type="molecule type" value="Genomic_DNA"/>
</dbReference>
<dbReference type="STRING" id="85681.V4SFB5"/>
<dbReference type="Proteomes" id="UP000030687">
    <property type="component" value="Unassembled WGS sequence"/>
</dbReference>
<dbReference type="eggNOG" id="KOG1933">
    <property type="taxonomic scope" value="Eukaryota"/>
</dbReference>
<reference evidence="3 4" key="1">
    <citation type="submission" date="2013-10" db="EMBL/GenBank/DDBJ databases">
        <authorList>
            <consortium name="International Citrus Genome Consortium"/>
            <person name="Jenkins J."/>
            <person name="Schmutz J."/>
            <person name="Prochnik S."/>
            <person name="Rokhsar D."/>
            <person name="Gmitter F."/>
            <person name="Ollitrault P."/>
            <person name="Machado M."/>
            <person name="Talon M."/>
            <person name="Wincker P."/>
            <person name="Jaillon O."/>
            <person name="Morgante M."/>
        </authorList>
    </citation>
    <scope>NUCLEOTIDE SEQUENCE</scope>
    <source>
        <strain evidence="4">cv. Clemenules</strain>
    </source>
</reference>
<evidence type="ECO:0000259" key="2">
    <source>
        <dbReference type="Pfam" id="PF16414"/>
    </source>
</evidence>
<proteinExistence type="predicted"/>
<dbReference type="InParanoid" id="V4SFB5"/>
<dbReference type="GO" id="GO:0016020">
    <property type="term" value="C:membrane"/>
    <property type="evidence" value="ECO:0007669"/>
    <property type="project" value="TreeGrafter"/>
</dbReference>
<keyword evidence="1" id="KW-0472">Membrane</keyword>
<sequence>MYDICGERSDGKVLNCPYGSPSVKPDELFSAKIESLCPSISGNVCCTETQFETLRAQAIPFLVGCPACLRNFLNLFCELSCSPNQSQSSMLIFLLRYAYRSFISIASFFIMRCCQYCSFQVNGNLTVDGIDYYVTSTFGEELYNSCKDVKFGTMNTRAIDFIGAGAKSFKEWFAFIGQKAPPGFPGSPYAINFKLSIPESSGLELMNVSTYSCGDTSLGCSCGDCPLSPMCSSSEPPSPPRKEACTIRIGSLKVKCVELSLVIAYVVLISTFFGWALFQRTRERRIPPSSVEPLIKSTSDSGPDSVYAEQILMFLCRTYGRWVAANPAFVLCMSLAIAFVLCLGVIRFKVETRPEKLWVGPGSRAAGEKQFFDSHLAPFYRIEQ</sequence>
<accession>V4SFB5</accession>
<feature type="domain" description="Niemann-Pick C1 N-terminal" evidence="2">
    <location>
        <begin position="1"/>
        <end position="247"/>
    </location>
</feature>
<dbReference type="KEGG" id="cic:CICLE_v100301202m"/>
<dbReference type="Gramene" id="ESR35671">
    <property type="protein sequence ID" value="ESR35671"/>
    <property type="gene ID" value="CICLE_v100301202mg"/>
</dbReference>
<name>V4SFB5_CITCL</name>
<dbReference type="AlphaFoldDB" id="V4SFB5"/>